<name>A0A9X5CEM2_9FIRM</name>
<evidence type="ECO:0000313" key="1">
    <source>
        <dbReference type="EMBL" id="NDO72093.1"/>
    </source>
</evidence>
<accession>A0A9X5CEM2</accession>
<protein>
    <submittedName>
        <fullName evidence="1">Uncharacterized protein</fullName>
    </submittedName>
</protein>
<dbReference type="Proteomes" id="UP000474104">
    <property type="component" value="Unassembled WGS sequence"/>
</dbReference>
<proteinExistence type="predicted"/>
<sequence>MKKLFSDANYGSVMKTAIVAFTLNPASFGSETQGLTGKIKNGGQETQYSCPDPCFEMIIEI</sequence>
<dbReference type="RefSeq" id="WP_157404329.1">
    <property type="nucleotide sequence ID" value="NZ_VIRB01000152.1"/>
</dbReference>
<dbReference type="AlphaFoldDB" id="A0A9X5CEM2"/>
<evidence type="ECO:0000313" key="2">
    <source>
        <dbReference type="Proteomes" id="UP000474104"/>
    </source>
</evidence>
<organism evidence="1 2">
    <name type="scientific">Schaedlerella arabinosiphila</name>
    <dbReference type="NCBI Taxonomy" id="2044587"/>
    <lineage>
        <taxon>Bacteria</taxon>
        <taxon>Bacillati</taxon>
        <taxon>Bacillota</taxon>
        <taxon>Clostridia</taxon>
        <taxon>Lachnospirales</taxon>
        <taxon>Lachnospiraceae</taxon>
        <taxon>Schaedlerella</taxon>
    </lineage>
</organism>
<reference evidence="1 2" key="1">
    <citation type="submission" date="2019-07" db="EMBL/GenBank/DDBJ databases">
        <title>Draft genome sequences of 15 bacterial species constituting the stable defined intestinal microbiota of the GM15 gnotobiotic mouse model.</title>
        <authorList>
            <person name="Elie C."/>
            <person name="Mathieu A."/>
            <person name="Saliou A."/>
            <person name="Darnaud M."/>
            <person name="Leulier F."/>
            <person name="Tamellini A."/>
        </authorList>
    </citation>
    <scope>NUCLEOTIDE SEQUENCE [LARGE SCALE GENOMIC DNA]</scope>
    <source>
        <strain evidence="2">ASF 502</strain>
    </source>
</reference>
<comment type="caution">
    <text evidence="1">The sequence shown here is derived from an EMBL/GenBank/DDBJ whole genome shotgun (WGS) entry which is preliminary data.</text>
</comment>
<gene>
    <name evidence="1" type="ORF">FMM80_27015</name>
</gene>
<dbReference type="EMBL" id="VIRB01000152">
    <property type="protein sequence ID" value="NDO72093.1"/>
    <property type="molecule type" value="Genomic_DNA"/>
</dbReference>